<feature type="non-terminal residue" evidence="1">
    <location>
        <position position="1"/>
    </location>
</feature>
<dbReference type="PANTHER" id="PTHR33604">
    <property type="entry name" value="OSJNBA0004B13.7 PROTEIN"/>
    <property type="match status" value="1"/>
</dbReference>
<dbReference type="RefSeq" id="XP_028878635.1">
    <property type="nucleotide sequence ID" value="XM_029030036.1"/>
</dbReference>
<dbReference type="EMBL" id="NBCO01000043">
    <property type="protein sequence ID" value="ORC84569.1"/>
    <property type="molecule type" value="Genomic_DNA"/>
</dbReference>
<feature type="non-terminal residue" evidence="1">
    <location>
        <position position="165"/>
    </location>
</feature>
<name>A0A1X0NK80_9TRYP</name>
<dbReference type="Proteomes" id="UP000192257">
    <property type="component" value="Unassembled WGS sequence"/>
</dbReference>
<protein>
    <submittedName>
        <fullName evidence="1">Uncharacterized protein</fullName>
    </submittedName>
</protein>
<dbReference type="VEuPathDB" id="TriTrypDB:TM35_000431370"/>
<organism evidence="1 2">
    <name type="scientific">Trypanosoma theileri</name>
    <dbReference type="NCBI Taxonomy" id="67003"/>
    <lineage>
        <taxon>Eukaryota</taxon>
        <taxon>Discoba</taxon>
        <taxon>Euglenozoa</taxon>
        <taxon>Kinetoplastea</taxon>
        <taxon>Metakinetoplastina</taxon>
        <taxon>Trypanosomatida</taxon>
        <taxon>Trypanosomatidae</taxon>
        <taxon>Trypanosoma</taxon>
    </lineage>
</organism>
<proteinExistence type="predicted"/>
<gene>
    <name evidence="1" type="ORF">TM35_000431370</name>
</gene>
<evidence type="ECO:0000313" key="1">
    <source>
        <dbReference type="EMBL" id="ORC84569.1"/>
    </source>
</evidence>
<sequence length="165" mass="19840">VDPRFIGFSLFRPIRCQLSSRDITVKNGYAPFLLQQPSSWGAVYFPKPWREFRRFFDETKNLDIKVKMGRGQPDPDSNLWDYLTSWKKYLIYYMHTHGWYMMYPNFPKNLVLSTSRHLAGEHRTPSKKKFVLPLVRPRHMEDEAVRNSVWNFPSMESMKMYDVMF</sequence>
<comment type="caution">
    <text evidence="1">The sequence shown here is derived from an EMBL/GenBank/DDBJ whole genome shotgun (WGS) entry which is preliminary data.</text>
</comment>
<dbReference type="GeneID" id="39989816"/>
<accession>A0A1X0NK80</accession>
<evidence type="ECO:0000313" key="2">
    <source>
        <dbReference type="Proteomes" id="UP000192257"/>
    </source>
</evidence>
<dbReference type="OrthoDB" id="2020070at2759"/>
<keyword evidence="2" id="KW-1185">Reference proteome</keyword>
<dbReference type="AlphaFoldDB" id="A0A1X0NK80"/>
<reference evidence="1 2" key="1">
    <citation type="submission" date="2017-03" db="EMBL/GenBank/DDBJ databases">
        <title>An alternative strategy for trypanosome survival in the mammalian bloodstream revealed through genome and transcriptome analysis of the ubiquitous bovine parasite Trypanosoma (Megatrypanum) theileri.</title>
        <authorList>
            <person name="Kelly S."/>
            <person name="Ivens A."/>
            <person name="Mott A."/>
            <person name="O'Neill E."/>
            <person name="Emms D."/>
            <person name="Macleod O."/>
            <person name="Voorheis P."/>
            <person name="Matthews J."/>
            <person name="Matthews K."/>
            <person name="Carrington M."/>
        </authorList>
    </citation>
    <scope>NUCLEOTIDE SEQUENCE [LARGE SCALE GENOMIC DNA]</scope>
    <source>
        <strain evidence="1">Edinburgh</strain>
    </source>
</reference>
<dbReference type="PANTHER" id="PTHR33604:SF3">
    <property type="entry name" value="OSJNBA0004B13.7 PROTEIN"/>
    <property type="match status" value="1"/>
</dbReference>